<feature type="chain" id="PRO_5003224763" description="Spore coat protein U domain-containing protein" evidence="2">
    <location>
        <begin position="21"/>
        <end position="290"/>
    </location>
</feature>
<feature type="compositionally biased region" description="Polar residues" evidence="1">
    <location>
        <begin position="276"/>
        <end position="290"/>
    </location>
</feature>
<dbReference type="eggNOG" id="ENOG5032WVZ">
    <property type="taxonomic scope" value="Bacteria"/>
</dbReference>
<dbReference type="EMBL" id="AEVT01000058">
    <property type="protein sequence ID" value="EGA70548.1"/>
    <property type="molecule type" value="Genomic_DNA"/>
</dbReference>
<dbReference type="PROSITE" id="PS51257">
    <property type="entry name" value="PROKAR_LIPOPROTEIN"/>
    <property type="match status" value="1"/>
</dbReference>
<name>E8M698_PHOS4</name>
<comment type="caution">
    <text evidence="3">The sequence shown here is derived from an EMBL/GenBank/DDBJ whole genome shotgun (WGS) entry which is preliminary data.</text>
</comment>
<reference evidence="3 4" key="1">
    <citation type="journal article" date="2012" name="Int. J. Syst. Evol. Microbiol.">
        <title>Vibrio caribbeanicus sp. nov., isolated from the marine sponge Scleritoderma cyanea.</title>
        <authorList>
            <person name="Hoffmann M."/>
            <person name="Monday S.R."/>
            <person name="Allard M.W."/>
            <person name="Strain E.A."/>
            <person name="Whittaker P."/>
            <person name="Naum M."/>
            <person name="McCarthy P.J."/>
            <person name="Lopez J.V."/>
            <person name="Fischer M."/>
            <person name="Brown E.W."/>
        </authorList>
    </citation>
    <scope>NUCLEOTIDE SEQUENCE [LARGE SCALE GENOMIC DNA]</scope>
    <source>
        <strain evidence="4">DSMZ 21326</strain>
    </source>
</reference>
<gene>
    <name evidence="3" type="ORF">VISI1226_00745</name>
</gene>
<evidence type="ECO:0000256" key="1">
    <source>
        <dbReference type="SAM" id="MobiDB-lite"/>
    </source>
</evidence>
<accession>E8M698</accession>
<dbReference type="OrthoDB" id="6313323at2"/>
<sequence length="290" mass="32519">MWIRYLLASSTLLLALPSWAACNASALNLDVVSQQQNYDILTNGNYTLTNTYQLSTQFSGSGCTLVVMLETEDGDRALKNTNNHGLKFDWYGRNGVQKANQWHVTLNDDTPSVTFQLRYPSLQWLNSGRYQADIEASVVTGNLNNLANLAPRRLSLEVNVLPVTKIQFYGLAQSHYDLDMGTLYSNKVIRSAPKLWVRTNTGYTVTIESSHQGNLRHQSNNPQWDILYALLFDDKQIDLRQSQAHIHRHSPTSGSSIPLQFEIGATENKPGGEYSDTLQISIEPQLSQSP</sequence>
<evidence type="ECO:0000313" key="4">
    <source>
        <dbReference type="Proteomes" id="UP000006228"/>
    </source>
</evidence>
<evidence type="ECO:0008006" key="5">
    <source>
        <dbReference type="Google" id="ProtNLM"/>
    </source>
</evidence>
<protein>
    <recommendedName>
        <fullName evidence="5">Spore coat protein U domain-containing protein</fullName>
    </recommendedName>
</protein>
<feature type="signal peptide" evidence="2">
    <location>
        <begin position="1"/>
        <end position="20"/>
    </location>
</feature>
<evidence type="ECO:0000313" key="3">
    <source>
        <dbReference type="EMBL" id="EGA70548.1"/>
    </source>
</evidence>
<dbReference type="Proteomes" id="UP000006228">
    <property type="component" value="Unassembled WGS sequence"/>
</dbReference>
<dbReference type="RefSeq" id="WP_008076539.1">
    <property type="nucleotide sequence ID" value="NZ_AEVT01000058.1"/>
</dbReference>
<feature type="region of interest" description="Disordered" evidence="1">
    <location>
        <begin position="266"/>
        <end position="290"/>
    </location>
</feature>
<keyword evidence="2" id="KW-0732">Signal</keyword>
<proteinExistence type="predicted"/>
<dbReference type="AlphaFoldDB" id="E8M698"/>
<organism evidence="3 4">
    <name type="scientific">Vibrio sinaloensis DSM 21326</name>
    <dbReference type="NCBI Taxonomy" id="945550"/>
    <lineage>
        <taxon>Bacteria</taxon>
        <taxon>Pseudomonadati</taxon>
        <taxon>Pseudomonadota</taxon>
        <taxon>Gammaproteobacteria</taxon>
        <taxon>Vibrionales</taxon>
        <taxon>Vibrionaceae</taxon>
        <taxon>Vibrio</taxon>
        <taxon>Vibrio oreintalis group</taxon>
    </lineage>
</organism>
<evidence type="ECO:0000256" key="2">
    <source>
        <dbReference type="SAM" id="SignalP"/>
    </source>
</evidence>
<dbReference type="GeneID" id="95569123"/>